<keyword evidence="2" id="KW-1185">Reference proteome</keyword>
<organism evidence="1 2">
    <name type="scientific">Linderina macrospora</name>
    <dbReference type="NCBI Taxonomy" id="4868"/>
    <lineage>
        <taxon>Eukaryota</taxon>
        <taxon>Fungi</taxon>
        <taxon>Fungi incertae sedis</taxon>
        <taxon>Zoopagomycota</taxon>
        <taxon>Kickxellomycotina</taxon>
        <taxon>Kickxellomycetes</taxon>
        <taxon>Kickxellales</taxon>
        <taxon>Kickxellaceae</taxon>
        <taxon>Linderina</taxon>
    </lineage>
</organism>
<evidence type="ECO:0000313" key="2">
    <source>
        <dbReference type="Proteomes" id="UP001150603"/>
    </source>
</evidence>
<accession>A0ACC1J585</accession>
<feature type="non-terminal residue" evidence="1">
    <location>
        <position position="1"/>
    </location>
</feature>
<dbReference type="EMBL" id="JANBPW010003239">
    <property type="protein sequence ID" value="KAJ1938251.1"/>
    <property type="molecule type" value="Genomic_DNA"/>
</dbReference>
<protein>
    <submittedName>
        <fullName evidence="1">Uncharacterized protein</fullName>
    </submittedName>
</protein>
<reference evidence="1" key="1">
    <citation type="submission" date="2022-07" db="EMBL/GenBank/DDBJ databases">
        <title>Phylogenomic reconstructions and comparative analyses of Kickxellomycotina fungi.</title>
        <authorList>
            <person name="Reynolds N.K."/>
            <person name="Stajich J.E."/>
            <person name="Barry K."/>
            <person name="Grigoriev I.V."/>
            <person name="Crous P."/>
            <person name="Smith M.E."/>
        </authorList>
    </citation>
    <scope>NUCLEOTIDE SEQUENCE</scope>
    <source>
        <strain evidence="1">NRRL 5244</strain>
    </source>
</reference>
<proteinExistence type="predicted"/>
<name>A0ACC1J585_9FUNG</name>
<gene>
    <name evidence="1" type="ORF">FBU59_004499</name>
</gene>
<dbReference type="Proteomes" id="UP001150603">
    <property type="component" value="Unassembled WGS sequence"/>
</dbReference>
<sequence length="145" mass="15430">ALALSLPHERSLESSEIVDAATLLANIAETGVWNTRVASLEALASLFAHFMLPAYAEIRSNALQAADMPKVLRAVRVCAAEGKYVAVRTAAFDALDAVHKAVKGTVGHSGSVELCREILGLLLQDPVPSIADRAKDTKPQWANTL</sequence>
<comment type="caution">
    <text evidence="1">The sequence shown here is derived from an EMBL/GenBank/DDBJ whole genome shotgun (WGS) entry which is preliminary data.</text>
</comment>
<evidence type="ECO:0000313" key="1">
    <source>
        <dbReference type="EMBL" id="KAJ1938251.1"/>
    </source>
</evidence>